<evidence type="ECO:0000256" key="2">
    <source>
        <dbReference type="ARBA" id="ARBA00022448"/>
    </source>
</evidence>
<dbReference type="Proteomes" id="UP000284277">
    <property type="component" value="Unassembled WGS sequence"/>
</dbReference>
<dbReference type="Gene3D" id="1.10.3720.10">
    <property type="entry name" value="MetI-like"/>
    <property type="match status" value="1"/>
</dbReference>
<evidence type="ECO:0000256" key="7">
    <source>
        <dbReference type="RuleBase" id="RU363032"/>
    </source>
</evidence>
<evidence type="ECO:0000256" key="4">
    <source>
        <dbReference type="ARBA" id="ARBA00022692"/>
    </source>
</evidence>
<keyword evidence="2 7" id="KW-0813">Transport</keyword>
<dbReference type="CDD" id="cd06261">
    <property type="entry name" value="TM_PBP2"/>
    <property type="match status" value="1"/>
</dbReference>
<dbReference type="InterPro" id="IPR035906">
    <property type="entry name" value="MetI-like_sf"/>
</dbReference>
<feature type="transmembrane region" description="Helical" evidence="7">
    <location>
        <begin position="73"/>
        <end position="94"/>
    </location>
</feature>
<dbReference type="Pfam" id="PF00528">
    <property type="entry name" value="BPD_transp_1"/>
    <property type="match status" value="1"/>
</dbReference>
<name>A0A419T2B1_9FIRM</name>
<dbReference type="PANTHER" id="PTHR30193:SF37">
    <property type="entry name" value="INNER MEMBRANE ABC TRANSPORTER PERMEASE PROTEIN YCJO"/>
    <property type="match status" value="1"/>
</dbReference>
<comment type="similarity">
    <text evidence="7">Belongs to the binding-protein-dependent transport system permease family.</text>
</comment>
<evidence type="ECO:0000256" key="3">
    <source>
        <dbReference type="ARBA" id="ARBA00022475"/>
    </source>
</evidence>
<organism evidence="9 10">
    <name type="scientific">Lacrimispora algidixylanolytica</name>
    <dbReference type="NCBI Taxonomy" id="94868"/>
    <lineage>
        <taxon>Bacteria</taxon>
        <taxon>Bacillati</taxon>
        <taxon>Bacillota</taxon>
        <taxon>Clostridia</taxon>
        <taxon>Lachnospirales</taxon>
        <taxon>Lachnospiraceae</taxon>
        <taxon>Lacrimispora</taxon>
    </lineage>
</organism>
<dbReference type="AlphaFoldDB" id="A0A419T2B1"/>
<evidence type="ECO:0000313" key="9">
    <source>
        <dbReference type="EMBL" id="RKD31583.1"/>
    </source>
</evidence>
<reference evidence="9 10" key="1">
    <citation type="submission" date="2016-08" db="EMBL/GenBank/DDBJ databases">
        <title>A new outlook on sporulation: Clostridium algidixylanolyticum.</title>
        <authorList>
            <person name="Poppleton D.I."/>
            <person name="Gribaldo S."/>
        </authorList>
    </citation>
    <scope>NUCLEOTIDE SEQUENCE [LARGE SCALE GENOMIC DNA]</scope>
    <source>
        <strain evidence="9 10">SPL73</strain>
    </source>
</reference>
<feature type="transmembrane region" description="Helical" evidence="7">
    <location>
        <begin position="106"/>
        <end position="127"/>
    </location>
</feature>
<evidence type="ECO:0000256" key="5">
    <source>
        <dbReference type="ARBA" id="ARBA00022989"/>
    </source>
</evidence>
<keyword evidence="10" id="KW-1185">Reference proteome</keyword>
<dbReference type="RefSeq" id="WP_120196949.1">
    <property type="nucleotide sequence ID" value="NZ_MCIA01000017.1"/>
</dbReference>
<dbReference type="InterPro" id="IPR051393">
    <property type="entry name" value="ABC_transporter_permease"/>
</dbReference>
<comment type="subcellular location">
    <subcellularLocation>
        <location evidence="1 7">Cell membrane</location>
        <topology evidence="1 7">Multi-pass membrane protein</topology>
    </subcellularLocation>
</comment>
<sequence>MHSTTLKRYSYTLAIPGLLLYILFFIIPAVGGLALSFVKILGFNLSSARFGGLQNYVDVFTQPNMRRAIGNSFIFALVTTIFKMGIGLSLAIALNRKMALTNALRTVFFLPAVINTVAVGLIFSSLLHPSNGLVNGFLRAVGLGGLAQSWLVDTNLAIFSVCAIEIWKWSGFTMVILLSGMQTIGRDYYEAAEIDGADGVTRFKYITFPLLLPAFNNALILSIIGGLKVFDLIQATTQGGPGSATEVFGTLIYKSFGAGRLGEGCAASIILAVVIAGIALPAYKYIANREVEM</sequence>
<accession>A0A419T2B1</accession>
<keyword evidence="6 7" id="KW-0472">Membrane</keyword>
<gene>
    <name evidence="9" type="ORF">BET01_19830</name>
</gene>
<evidence type="ECO:0000256" key="6">
    <source>
        <dbReference type="ARBA" id="ARBA00023136"/>
    </source>
</evidence>
<keyword evidence="3" id="KW-1003">Cell membrane</keyword>
<dbReference type="SUPFAM" id="SSF161098">
    <property type="entry name" value="MetI-like"/>
    <property type="match status" value="1"/>
</dbReference>
<proteinExistence type="inferred from homology"/>
<evidence type="ECO:0000259" key="8">
    <source>
        <dbReference type="PROSITE" id="PS50928"/>
    </source>
</evidence>
<dbReference type="EMBL" id="MCIA01000017">
    <property type="protein sequence ID" value="RKD31583.1"/>
    <property type="molecule type" value="Genomic_DNA"/>
</dbReference>
<dbReference type="PROSITE" id="PS50928">
    <property type="entry name" value="ABC_TM1"/>
    <property type="match status" value="1"/>
</dbReference>
<protein>
    <recommendedName>
        <fullName evidence="8">ABC transmembrane type-1 domain-containing protein</fullName>
    </recommendedName>
</protein>
<comment type="caution">
    <text evidence="9">The sequence shown here is derived from an EMBL/GenBank/DDBJ whole genome shotgun (WGS) entry which is preliminary data.</text>
</comment>
<dbReference type="GO" id="GO:0005886">
    <property type="term" value="C:plasma membrane"/>
    <property type="evidence" value="ECO:0007669"/>
    <property type="project" value="UniProtKB-SubCell"/>
</dbReference>
<evidence type="ECO:0000256" key="1">
    <source>
        <dbReference type="ARBA" id="ARBA00004651"/>
    </source>
</evidence>
<evidence type="ECO:0000313" key="10">
    <source>
        <dbReference type="Proteomes" id="UP000284277"/>
    </source>
</evidence>
<dbReference type="InterPro" id="IPR000515">
    <property type="entry name" value="MetI-like"/>
</dbReference>
<feature type="domain" description="ABC transmembrane type-1" evidence="8">
    <location>
        <begin position="69"/>
        <end position="282"/>
    </location>
</feature>
<feature type="transmembrane region" description="Helical" evidence="7">
    <location>
        <begin position="156"/>
        <end position="178"/>
    </location>
</feature>
<dbReference type="GO" id="GO:0055085">
    <property type="term" value="P:transmembrane transport"/>
    <property type="evidence" value="ECO:0007669"/>
    <property type="project" value="InterPro"/>
</dbReference>
<keyword evidence="4 7" id="KW-0812">Transmembrane</keyword>
<feature type="transmembrane region" description="Helical" evidence="7">
    <location>
        <begin position="12"/>
        <end position="38"/>
    </location>
</feature>
<keyword evidence="5 7" id="KW-1133">Transmembrane helix</keyword>
<dbReference type="PANTHER" id="PTHR30193">
    <property type="entry name" value="ABC TRANSPORTER PERMEASE PROTEIN"/>
    <property type="match status" value="1"/>
</dbReference>
<feature type="transmembrane region" description="Helical" evidence="7">
    <location>
        <begin position="264"/>
        <end position="283"/>
    </location>
</feature>
<dbReference type="OrthoDB" id="367897at2"/>